<dbReference type="PANTHER" id="PTHR43801:SF1">
    <property type="entry name" value="POLYPRENYL SYNTHETASE"/>
    <property type="match status" value="1"/>
</dbReference>
<dbReference type="EMBL" id="CP049055">
    <property type="protein sequence ID" value="QII13405.1"/>
    <property type="molecule type" value="Genomic_DNA"/>
</dbReference>
<dbReference type="EMBL" id="LT934425">
    <property type="protein sequence ID" value="SOH05568.1"/>
    <property type="molecule type" value="Genomic_DNA"/>
</dbReference>
<dbReference type="AlphaFoldDB" id="Q1Q7Q0"/>
<organism evidence="1">
    <name type="scientific">Kuenenia stuttgartiensis</name>
    <dbReference type="NCBI Taxonomy" id="174633"/>
    <lineage>
        <taxon>Bacteria</taxon>
        <taxon>Pseudomonadati</taxon>
        <taxon>Planctomycetota</taxon>
        <taxon>Candidatus Brocadiia</taxon>
        <taxon>Candidatus Brocadiales</taxon>
        <taxon>Candidatus Brocadiaceae</taxon>
        <taxon>Candidatus Kuenenia</taxon>
    </lineage>
</organism>
<dbReference type="InterPro" id="IPR002829">
    <property type="entry name" value="DUF116"/>
</dbReference>
<evidence type="ECO:0000313" key="2">
    <source>
        <dbReference type="EMBL" id="QII13405.1"/>
    </source>
</evidence>
<reference evidence="4" key="4">
    <citation type="submission" date="2017-10" db="EMBL/GenBank/DDBJ databases">
        <authorList>
            <person name="Frank J."/>
        </authorList>
    </citation>
    <scope>NUCLEOTIDE SEQUENCE [LARGE SCALE GENOMIC DNA]</scope>
</reference>
<name>Q1Q7Q0_KUEST</name>
<reference evidence="2 5" key="5">
    <citation type="submission" date="2020-02" db="EMBL/GenBank/DDBJ databases">
        <title>Newly sequenced genome of strain CSTR1 showed variability in Candidatus Kuenenia stuttgartiensis genomes.</title>
        <authorList>
            <person name="Ding C."/>
            <person name="Adrian L."/>
        </authorList>
    </citation>
    <scope>NUCLEOTIDE SEQUENCE [LARGE SCALE GENOMIC DNA]</scope>
    <source>
        <strain evidence="2 5">CSTR1</strain>
    </source>
</reference>
<dbReference type="EMBL" id="CT030148">
    <property type="protein sequence ID" value="CAJ70845.1"/>
    <property type="molecule type" value="Genomic_DNA"/>
</dbReference>
<evidence type="ECO:0008006" key="6">
    <source>
        <dbReference type="Google" id="ProtNLM"/>
    </source>
</evidence>
<accession>Q1Q7Q0</accession>
<dbReference type="RefSeq" id="WP_099326133.1">
    <property type="nucleotide sequence ID" value="NZ_CP049055.1"/>
</dbReference>
<dbReference type="Proteomes" id="UP000501926">
    <property type="component" value="Chromosome"/>
</dbReference>
<reference evidence="3" key="3">
    <citation type="submission" date="2017-10" db="EMBL/GenBank/DDBJ databases">
        <authorList>
            <person name="Banno H."/>
            <person name="Chua N.-H."/>
        </authorList>
    </citation>
    <scope>NUCLEOTIDE SEQUENCE [LARGE SCALE GENOMIC DNA]</scope>
    <source>
        <strain evidence="3">Kuenenia_mbr1_ru-nijmegen</strain>
    </source>
</reference>
<dbReference type="Proteomes" id="UP000221734">
    <property type="component" value="Chromosome Kuenenia_stuttgartiensis_MBR1"/>
</dbReference>
<dbReference type="Pfam" id="PF01976">
    <property type="entry name" value="DUF116"/>
    <property type="match status" value="1"/>
</dbReference>
<reference evidence="1" key="1">
    <citation type="journal article" date="2006" name="Nature">
        <title>Deciphering the evolution and metabolism of an anammox bacterium from a community genome.</title>
        <authorList>
            <person name="Strous M."/>
            <person name="Pelletier E."/>
            <person name="Mangenot S."/>
            <person name="Rattei T."/>
            <person name="Lehner A."/>
            <person name="Taylor M.W."/>
            <person name="Horn M."/>
            <person name="Daims H."/>
            <person name="Bartol-Mavel D."/>
            <person name="Wincker P."/>
            <person name="Barbe V."/>
            <person name="Fonknechten N."/>
            <person name="Vallenet D."/>
            <person name="Segurens B."/>
            <person name="Schenowitz-Truong C."/>
            <person name="Medigue C."/>
            <person name="Collingro A."/>
            <person name="Snel B."/>
            <person name="Dutilh B.E."/>
            <person name="OpDenCamp H.J.M."/>
            <person name="vanDerDrift C."/>
            <person name="Cirpus I."/>
            <person name="vanDePas-Schoonen K.T."/>
            <person name="Harhangi H.R."/>
            <person name="vanNiftrik L."/>
            <person name="Schmid M."/>
            <person name="Keltjens J."/>
            <person name="vanDeVossenberg J."/>
            <person name="Kartal B."/>
            <person name="Meier H."/>
            <person name="Frishman D."/>
            <person name="Huynen M.A."/>
            <person name="Mewes H."/>
            <person name="Weissenbach J."/>
            <person name="Jetten M.S.M."/>
            <person name="Wagner M."/>
            <person name="LePaslier D."/>
        </authorList>
    </citation>
    <scope>NUCLEOTIDE SEQUENCE</scope>
</reference>
<reference evidence="1" key="2">
    <citation type="submission" date="2006-01" db="EMBL/GenBank/DDBJ databases">
        <authorList>
            <person name="Genoscope"/>
        </authorList>
    </citation>
    <scope>NUCLEOTIDE SEQUENCE</scope>
</reference>
<dbReference type="OrthoDB" id="9787348at2"/>
<evidence type="ECO:0000313" key="4">
    <source>
        <dbReference type="Proteomes" id="UP000221734"/>
    </source>
</evidence>
<keyword evidence="4" id="KW-1185">Reference proteome</keyword>
<proteinExistence type="predicted"/>
<evidence type="ECO:0000313" key="3">
    <source>
        <dbReference type="EMBL" id="SOH05568.1"/>
    </source>
</evidence>
<dbReference type="PANTHER" id="PTHR43801">
    <property type="entry name" value="NUCLEOTIDE-BINDING PROTEIN-RELATED"/>
    <property type="match status" value="1"/>
</dbReference>
<gene>
    <name evidence="2" type="ORF">KsCSTR_40260</name>
    <name evidence="3" type="ORF">KSMBR1_3090</name>
    <name evidence="1" type="ORF">kusta0100</name>
</gene>
<evidence type="ECO:0000313" key="5">
    <source>
        <dbReference type="Proteomes" id="UP000501926"/>
    </source>
</evidence>
<sequence length="147" mass="16597">MEFIDKKFVSINNLMVKLRKKKCSSKNLLILFPHCIQHSACKQNVKNDLNECKRCGKCKIKDLIEFSEEYGVHISLATGGRIALQKVKSAEIHGVVAIACEKELRTGLMAAAPKTIFAVPNLRPHGYCKDTDVYMDEVKEAIEKFLK</sequence>
<dbReference type="KEGG" id="kst:KSMBR1_3090"/>
<protein>
    <recommendedName>
        <fullName evidence="6">DUF116 domain-containing protein</fullName>
    </recommendedName>
</protein>
<evidence type="ECO:0000313" key="1">
    <source>
        <dbReference type="EMBL" id="CAJ70845.1"/>
    </source>
</evidence>